<organism evidence="3 4">
    <name type="scientific">Ruminobacter amylophilus</name>
    <dbReference type="NCBI Taxonomy" id="867"/>
    <lineage>
        <taxon>Bacteria</taxon>
        <taxon>Pseudomonadati</taxon>
        <taxon>Pseudomonadota</taxon>
        <taxon>Gammaproteobacteria</taxon>
        <taxon>Aeromonadales</taxon>
        <taxon>Succinivibrionaceae</taxon>
        <taxon>Ruminobacter</taxon>
    </lineage>
</organism>
<keyword evidence="2" id="KW-0732">Signal</keyword>
<feature type="chain" id="PRO_5024823281" evidence="2">
    <location>
        <begin position="25"/>
        <end position="156"/>
    </location>
</feature>
<keyword evidence="4" id="KW-1185">Reference proteome</keyword>
<dbReference type="RefSeq" id="WP_093142219.1">
    <property type="nucleotide sequence ID" value="NZ_FOXF01000022.1"/>
</dbReference>
<feature type="signal peptide" evidence="2">
    <location>
        <begin position="1"/>
        <end position="24"/>
    </location>
</feature>
<feature type="region of interest" description="Disordered" evidence="1">
    <location>
        <begin position="128"/>
        <end position="156"/>
    </location>
</feature>
<feature type="compositionally biased region" description="Polar residues" evidence="1">
    <location>
        <begin position="128"/>
        <end position="143"/>
    </location>
</feature>
<sequence length="156" mass="17030">MKNKLLKMAGLVLIATLPFNYVNAAEADKTPAAAQKTAQAKKKSASSTSIAEKNCMALVGLRLGDTYRKKVTDRHEGKNKDGNVTYSFVGTAESLDDNLSFVCKLEFVNEKYNITEFSLMRVIPQDSVNFDENSDNPPTTNSGMMKPLQDGGASQK</sequence>
<dbReference type="Proteomes" id="UP000243745">
    <property type="component" value="Unassembled WGS sequence"/>
</dbReference>
<evidence type="ECO:0000256" key="2">
    <source>
        <dbReference type="SAM" id="SignalP"/>
    </source>
</evidence>
<accession>A0A662ZKS4</accession>
<proteinExistence type="predicted"/>
<gene>
    <name evidence="3" type="ORF">SAMN02910344_01348</name>
</gene>
<name>A0A662ZKS4_9GAMM</name>
<evidence type="ECO:0000313" key="3">
    <source>
        <dbReference type="EMBL" id="SFP42354.1"/>
    </source>
</evidence>
<reference evidence="3 4" key="1">
    <citation type="submission" date="2016-10" db="EMBL/GenBank/DDBJ databases">
        <authorList>
            <person name="Varghese N."/>
            <person name="Submissions S."/>
        </authorList>
    </citation>
    <scope>NUCLEOTIDE SEQUENCE [LARGE SCALE GENOMIC DNA]</scope>
    <source>
        <strain evidence="3 4">DSM 1361</strain>
    </source>
</reference>
<evidence type="ECO:0000313" key="4">
    <source>
        <dbReference type="Proteomes" id="UP000243745"/>
    </source>
</evidence>
<dbReference type="AlphaFoldDB" id="A0A662ZKS4"/>
<evidence type="ECO:0000256" key="1">
    <source>
        <dbReference type="SAM" id="MobiDB-lite"/>
    </source>
</evidence>
<protein>
    <submittedName>
        <fullName evidence="3">Uncharacterized protein</fullName>
    </submittedName>
</protein>
<dbReference type="EMBL" id="FOXF01000022">
    <property type="protein sequence ID" value="SFP42354.1"/>
    <property type="molecule type" value="Genomic_DNA"/>
</dbReference>